<geneLocation type="mitochondrion" evidence="1"/>
<reference evidence="1" key="1">
    <citation type="submission" date="2008-01" db="EMBL/GenBank/DDBJ databases">
        <title>A Mitochondrial Genome Sequence of Bamboo and Comparison to Those of Cereals.</title>
        <authorList>
            <person name="Lin N.-S."/>
            <person name="Hu C.-C."/>
            <person name="Chien L.-F."/>
            <person name="Hsu Y.-H."/>
        </authorList>
    </citation>
    <scope>NUCLEOTIDE SEQUENCE</scope>
    <source>
        <plasmid evidence="1">pBMP1</plasmid>
    </source>
</reference>
<keyword evidence="1" id="KW-0614">Plasmid</keyword>
<name>D3G700_BAMOL</name>
<dbReference type="AlphaFoldDB" id="D3G700"/>
<organism evidence="1">
    <name type="scientific">Bambusa oldhamii</name>
    <name type="common">Giant timber bamboo</name>
    <dbReference type="NCBI Taxonomy" id="58923"/>
    <lineage>
        <taxon>Eukaryota</taxon>
        <taxon>Viridiplantae</taxon>
        <taxon>Streptophyta</taxon>
        <taxon>Embryophyta</taxon>
        <taxon>Tracheophyta</taxon>
        <taxon>Spermatophyta</taxon>
        <taxon>Magnoliopsida</taxon>
        <taxon>Liliopsida</taxon>
        <taxon>Poales</taxon>
        <taxon>Poaceae</taxon>
        <taxon>BOP clade</taxon>
        <taxon>Bambusoideae</taxon>
        <taxon>Bambusodae</taxon>
        <taxon>Bambuseae</taxon>
        <taxon>Bambusinae</taxon>
        <taxon>Bambusa</taxon>
    </lineage>
</organism>
<sequence length="85" mass="9376">MWLSLKMRASFHLPADILTAIFRRTHQSQADFIKPATSRASGFPTGCSNHLWFSHPVVSPSSPRSTAALRSISLRCTPSTELPPL</sequence>
<evidence type="ECO:0000313" key="1">
    <source>
        <dbReference type="EMBL" id="ACB72380.1"/>
    </source>
</evidence>
<geneLocation type="plasmid" evidence="1">
    <name>pBMP1</name>
</geneLocation>
<dbReference type="EMBL" id="EU386768">
    <property type="protein sequence ID" value="ACB72380.1"/>
    <property type="molecule type" value="Genomic_DNA"/>
</dbReference>
<accession>D3G700</accession>
<keyword evidence="1" id="KW-0496">Mitochondrion</keyword>
<proteinExistence type="predicted"/>
<protein>
    <submittedName>
        <fullName evidence="1">Uncharacterized protein</fullName>
    </submittedName>
</protein>